<proteinExistence type="predicted"/>
<gene>
    <name evidence="2" type="primary">RvY_09272-1</name>
    <name evidence="2" type="synonym">RvY_09272.1</name>
    <name evidence="2" type="ORF">RvY_09272</name>
</gene>
<dbReference type="PANTHER" id="PTHR13056">
    <property type="entry name" value="VACUOLAR FUSION PROTEIN CCZ1 HOMOLOG-RELATED"/>
    <property type="match status" value="1"/>
</dbReference>
<dbReference type="EMBL" id="BDGG01000004">
    <property type="protein sequence ID" value="GAU98076.1"/>
    <property type="molecule type" value="Genomic_DNA"/>
</dbReference>
<sequence length="340" mass="39093">MYSLLNGTFSIDGMELGINRFKAQLHGFFSDYFQRTSTGYANLMQHFAALTYLPMDRKNFFGVQSFMNMLTLRFREVKHVLLQYAGLIIWSDIDLSEAVTASHYITKFLHPDVSENEMQAIHSSSHPHQTAGVRLGRYYDGPADHFAATKNSSSASSRAYLRTGGDPNSVHMTRYRLLIYGTAGALITLFLEDSEAHETDYLTRLETFLEPSLGSLALSLADQYTRFRNPQWSQDSSHVKYLYINEATLAQKQTLVDKTQVVQVDFLKALIGIYEDVKSHNDFVEIYEKVFRDCWIYGKRTFDRSLYAIVTQRNIDLVLAEEELRKVYLKEFPDSHEAMT</sequence>
<dbReference type="InterPro" id="IPR013176">
    <property type="entry name" value="Ccz1"/>
</dbReference>
<dbReference type="Pfam" id="PF19033">
    <property type="entry name" value="Intu_longin_3"/>
    <property type="match status" value="1"/>
</dbReference>
<dbReference type="InterPro" id="IPR043989">
    <property type="entry name" value="CCZ1/INTU/HSP4_longin_3"/>
</dbReference>
<keyword evidence="3" id="KW-1185">Reference proteome</keyword>
<evidence type="ECO:0000259" key="1">
    <source>
        <dbReference type="Pfam" id="PF19033"/>
    </source>
</evidence>
<evidence type="ECO:0000313" key="2">
    <source>
        <dbReference type="EMBL" id="GAU98076.1"/>
    </source>
</evidence>
<feature type="domain" description="CCZ1/INTU/HPS4 third Longin" evidence="1">
    <location>
        <begin position="237"/>
        <end position="324"/>
    </location>
</feature>
<reference evidence="2 3" key="1">
    <citation type="journal article" date="2016" name="Nat. Commun.">
        <title>Extremotolerant tardigrade genome and improved radiotolerance of human cultured cells by tardigrade-unique protein.</title>
        <authorList>
            <person name="Hashimoto T."/>
            <person name="Horikawa D.D."/>
            <person name="Saito Y."/>
            <person name="Kuwahara H."/>
            <person name="Kozuka-Hata H."/>
            <person name="Shin-I T."/>
            <person name="Minakuchi Y."/>
            <person name="Ohishi K."/>
            <person name="Motoyama A."/>
            <person name="Aizu T."/>
            <person name="Enomoto A."/>
            <person name="Kondo K."/>
            <person name="Tanaka S."/>
            <person name="Hara Y."/>
            <person name="Koshikawa S."/>
            <person name="Sagara H."/>
            <person name="Miura T."/>
            <person name="Yokobori S."/>
            <person name="Miyagawa K."/>
            <person name="Suzuki Y."/>
            <person name="Kubo T."/>
            <person name="Oyama M."/>
            <person name="Kohara Y."/>
            <person name="Fujiyama A."/>
            <person name="Arakawa K."/>
            <person name="Katayama T."/>
            <person name="Toyoda A."/>
            <person name="Kunieda T."/>
        </authorList>
    </citation>
    <scope>NUCLEOTIDE SEQUENCE [LARGE SCALE GENOMIC DNA]</scope>
    <source>
        <strain evidence="2 3">YOKOZUNA-1</strain>
    </source>
</reference>
<dbReference type="PANTHER" id="PTHR13056:SF0">
    <property type="entry name" value="VACUOLAR FUSION PROTEIN CCZ1 HOMOLOG-RELATED"/>
    <property type="match status" value="1"/>
</dbReference>
<accession>A0A1D1V8T3</accession>
<dbReference type="OrthoDB" id="240546at2759"/>
<dbReference type="STRING" id="947166.A0A1D1V8T3"/>
<dbReference type="AlphaFoldDB" id="A0A1D1V8T3"/>
<comment type="caution">
    <text evidence="2">The sequence shown here is derived from an EMBL/GenBank/DDBJ whole genome shotgun (WGS) entry which is preliminary data.</text>
</comment>
<protein>
    <recommendedName>
        <fullName evidence="1">CCZ1/INTU/HPS4 third Longin domain-containing protein</fullName>
    </recommendedName>
</protein>
<organism evidence="2 3">
    <name type="scientific">Ramazzottius varieornatus</name>
    <name type="common">Water bear</name>
    <name type="synonym">Tardigrade</name>
    <dbReference type="NCBI Taxonomy" id="947166"/>
    <lineage>
        <taxon>Eukaryota</taxon>
        <taxon>Metazoa</taxon>
        <taxon>Ecdysozoa</taxon>
        <taxon>Tardigrada</taxon>
        <taxon>Eutardigrada</taxon>
        <taxon>Parachela</taxon>
        <taxon>Hypsibioidea</taxon>
        <taxon>Ramazzottiidae</taxon>
        <taxon>Ramazzottius</taxon>
    </lineage>
</organism>
<dbReference type="GO" id="GO:0016192">
    <property type="term" value="P:vesicle-mediated transport"/>
    <property type="evidence" value="ECO:0007669"/>
    <property type="project" value="InterPro"/>
</dbReference>
<name>A0A1D1V8T3_RAMVA</name>
<dbReference type="GO" id="GO:0035658">
    <property type="term" value="C:Mon1-Ccz1 complex"/>
    <property type="evidence" value="ECO:0007669"/>
    <property type="project" value="InterPro"/>
</dbReference>
<dbReference type="Proteomes" id="UP000186922">
    <property type="component" value="Unassembled WGS sequence"/>
</dbReference>
<evidence type="ECO:0000313" key="3">
    <source>
        <dbReference type="Proteomes" id="UP000186922"/>
    </source>
</evidence>